<feature type="region of interest" description="Disordered" evidence="1">
    <location>
        <begin position="1"/>
        <end position="29"/>
    </location>
</feature>
<name>A0AAV4BZ02_9GAST</name>
<proteinExistence type="predicted"/>
<comment type="caution">
    <text evidence="2">The sequence shown here is derived from an EMBL/GenBank/DDBJ whole genome shotgun (WGS) entry which is preliminary data.</text>
</comment>
<dbReference type="EMBL" id="BLXT01005763">
    <property type="protein sequence ID" value="GFO25645.1"/>
    <property type="molecule type" value="Genomic_DNA"/>
</dbReference>
<organism evidence="2 3">
    <name type="scientific">Plakobranchus ocellatus</name>
    <dbReference type="NCBI Taxonomy" id="259542"/>
    <lineage>
        <taxon>Eukaryota</taxon>
        <taxon>Metazoa</taxon>
        <taxon>Spiralia</taxon>
        <taxon>Lophotrochozoa</taxon>
        <taxon>Mollusca</taxon>
        <taxon>Gastropoda</taxon>
        <taxon>Heterobranchia</taxon>
        <taxon>Euthyneura</taxon>
        <taxon>Panpulmonata</taxon>
        <taxon>Sacoglossa</taxon>
        <taxon>Placobranchoidea</taxon>
        <taxon>Plakobranchidae</taxon>
        <taxon>Plakobranchus</taxon>
    </lineage>
</organism>
<keyword evidence="3" id="KW-1185">Reference proteome</keyword>
<evidence type="ECO:0000313" key="3">
    <source>
        <dbReference type="Proteomes" id="UP000735302"/>
    </source>
</evidence>
<protein>
    <submittedName>
        <fullName evidence="2">Uncharacterized protein</fullName>
    </submittedName>
</protein>
<accession>A0AAV4BZ02</accession>
<evidence type="ECO:0000256" key="1">
    <source>
        <dbReference type="SAM" id="MobiDB-lite"/>
    </source>
</evidence>
<reference evidence="2 3" key="1">
    <citation type="journal article" date="2021" name="Elife">
        <title>Chloroplast acquisition without the gene transfer in kleptoplastic sea slugs, Plakobranchus ocellatus.</title>
        <authorList>
            <person name="Maeda T."/>
            <person name="Takahashi S."/>
            <person name="Yoshida T."/>
            <person name="Shimamura S."/>
            <person name="Takaki Y."/>
            <person name="Nagai Y."/>
            <person name="Toyoda A."/>
            <person name="Suzuki Y."/>
            <person name="Arimoto A."/>
            <person name="Ishii H."/>
            <person name="Satoh N."/>
            <person name="Nishiyama T."/>
            <person name="Hasebe M."/>
            <person name="Maruyama T."/>
            <person name="Minagawa J."/>
            <person name="Obokata J."/>
            <person name="Shigenobu S."/>
        </authorList>
    </citation>
    <scope>NUCLEOTIDE SEQUENCE [LARGE SCALE GENOMIC DNA]</scope>
</reference>
<dbReference type="AlphaFoldDB" id="A0AAV4BZ02"/>
<gene>
    <name evidence="2" type="ORF">PoB_005215000</name>
</gene>
<sequence>MDKEADRQKEIQSHRDVYTRRMDKDADRQKEIQSYRDVYTTRMDKDADRQKEIQSYRDVYTTRMDKEVSGLPGRVRSLSKYRRSPQSGYRLGHVRQTTGIESATNSSYTRCIETANSRLLPASPVLCNVRISAIR</sequence>
<dbReference type="Proteomes" id="UP000735302">
    <property type="component" value="Unassembled WGS sequence"/>
</dbReference>
<evidence type="ECO:0000313" key="2">
    <source>
        <dbReference type="EMBL" id="GFO25645.1"/>
    </source>
</evidence>